<evidence type="ECO:0000313" key="3">
    <source>
        <dbReference type="EMBL" id="MBI3126037.1"/>
    </source>
</evidence>
<dbReference type="InterPro" id="IPR017850">
    <property type="entry name" value="Alkaline_phosphatase_core_sf"/>
</dbReference>
<evidence type="ECO:0000259" key="2">
    <source>
        <dbReference type="Pfam" id="PF00884"/>
    </source>
</evidence>
<dbReference type="Proteomes" id="UP000782312">
    <property type="component" value="Unassembled WGS sequence"/>
</dbReference>
<dbReference type="InterPro" id="IPR050738">
    <property type="entry name" value="Sulfatase"/>
</dbReference>
<gene>
    <name evidence="3" type="ORF">HYZ11_00345</name>
</gene>
<dbReference type="AlphaFoldDB" id="A0A932HVK7"/>
<comment type="similarity">
    <text evidence="1">Belongs to the sulfatase family.</text>
</comment>
<dbReference type="PANTHER" id="PTHR42693">
    <property type="entry name" value="ARYLSULFATASE FAMILY MEMBER"/>
    <property type="match status" value="1"/>
</dbReference>
<dbReference type="GO" id="GO:0004065">
    <property type="term" value="F:arylsulfatase activity"/>
    <property type="evidence" value="ECO:0007669"/>
    <property type="project" value="TreeGrafter"/>
</dbReference>
<keyword evidence="3" id="KW-0378">Hydrolase</keyword>
<reference evidence="3" key="1">
    <citation type="submission" date="2020-07" db="EMBL/GenBank/DDBJ databases">
        <title>Huge and variable diversity of episymbiotic CPR bacteria and DPANN archaea in groundwater ecosystems.</title>
        <authorList>
            <person name="He C.Y."/>
            <person name="Keren R."/>
            <person name="Whittaker M."/>
            <person name="Farag I.F."/>
            <person name="Doudna J."/>
            <person name="Cate J.H.D."/>
            <person name="Banfield J.F."/>
        </authorList>
    </citation>
    <scope>NUCLEOTIDE SEQUENCE</scope>
    <source>
        <strain evidence="3">NC_groundwater_763_Ag_S-0.2um_68_21</strain>
    </source>
</reference>
<dbReference type="Pfam" id="PF00884">
    <property type="entry name" value="Sulfatase"/>
    <property type="match status" value="1"/>
</dbReference>
<dbReference type="Gene3D" id="3.30.1120.10">
    <property type="match status" value="1"/>
</dbReference>
<organism evidence="3 4">
    <name type="scientific">Tectimicrobiota bacterium</name>
    <dbReference type="NCBI Taxonomy" id="2528274"/>
    <lineage>
        <taxon>Bacteria</taxon>
        <taxon>Pseudomonadati</taxon>
        <taxon>Nitrospinota/Tectimicrobiota group</taxon>
        <taxon>Candidatus Tectimicrobiota</taxon>
    </lineage>
</organism>
<evidence type="ECO:0000313" key="4">
    <source>
        <dbReference type="Proteomes" id="UP000782312"/>
    </source>
</evidence>
<feature type="domain" description="Sulfatase N-terminal" evidence="2">
    <location>
        <begin position="28"/>
        <end position="295"/>
    </location>
</feature>
<dbReference type="InterPro" id="IPR000917">
    <property type="entry name" value="Sulfatase_N"/>
</dbReference>
<dbReference type="Gene3D" id="3.40.720.10">
    <property type="entry name" value="Alkaline Phosphatase, subunit A"/>
    <property type="match status" value="2"/>
</dbReference>
<protein>
    <submittedName>
        <fullName evidence="3">Sulfatase-like hydrolase/transferase</fullName>
    </submittedName>
</protein>
<name>A0A932HVK7_UNCTE</name>
<sequence length="395" mass="45085">MSGNSSSRSVWGKVRSLFVKEPSGKIRPNVIMILIDQFRNDARDVHPVFEALKRRGVLFSRVMTYAPYTLASLHATYTGLYGRDTGVDGYTRSSEYDSRSCYTIAEYLRDEGYHTRGYAFSPILFPHGGFDELKIVPEQEETGILENHLCEIDAAFSQDRPFFLYLHYGEIHHGIVRDVLRRYDAFDPEYFGDIERNQERYRKYAHEAAVHLERLLEAIDARDPGRETLLVVMTDHGGGVGERPGEKAYGVYAYNYTICVWMYLSCRGILPEGVESRAQVRSVDLLPTLMDLLGVAPSKKHKPLRGRSLMPIVRREESGDRLAFSETGGVEGPHPSPDSANVKTVSDGRWKLIYNTTTNHMELYDLAEDPHETKNLRAVHPNKVQELWQKMAEFL</sequence>
<dbReference type="SUPFAM" id="SSF53649">
    <property type="entry name" value="Alkaline phosphatase-like"/>
    <property type="match status" value="1"/>
</dbReference>
<comment type="caution">
    <text evidence="3">The sequence shown here is derived from an EMBL/GenBank/DDBJ whole genome shotgun (WGS) entry which is preliminary data.</text>
</comment>
<proteinExistence type="inferred from homology"/>
<evidence type="ECO:0000256" key="1">
    <source>
        <dbReference type="ARBA" id="ARBA00008779"/>
    </source>
</evidence>
<dbReference type="EMBL" id="JACPUR010000001">
    <property type="protein sequence ID" value="MBI3126037.1"/>
    <property type="molecule type" value="Genomic_DNA"/>
</dbReference>
<accession>A0A932HVK7</accession>
<dbReference type="PANTHER" id="PTHR42693:SF33">
    <property type="entry name" value="ARYLSULFATASE"/>
    <property type="match status" value="1"/>
</dbReference>